<protein>
    <recommendedName>
        <fullName evidence="2">AB hydrolase-1 domain-containing protein</fullName>
    </recommendedName>
</protein>
<evidence type="ECO:0000313" key="4">
    <source>
        <dbReference type="Proteomes" id="UP001530293"/>
    </source>
</evidence>
<proteinExistence type="predicted"/>
<dbReference type="EMBL" id="JALLBG020000312">
    <property type="protein sequence ID" value="KAL3756269.1"/>
    <property type="molecule type" value="Genomic_DNA"/>
</dbReference>
<feature type="chain" id="PRO_5044871003" description="AB hydrolase-1 domain-containing protein" evidence="1">
    <location>
        <begin position="27"/>
        <end position="424"/>
    </location>
</feature>
<keyword evidence="4" id="KW-1185">Reference proteome</keyword>
<keyword evidence="1" id="KW-0732">Signal</keyword>
<name>A0ABD3M0K4_9STRA</name>
<evidence type="ECO:0000313" key="3">
    <source>
        <dbReference type="EMBL" id="KAL3756269.1"/>
    </source>
</evidence>
<feature type="signal peptide" evidence="1">
    <location>
        <begin position="1"/>
        <end position="26"/>
    </location>
</feature>
<accession>A0ABD3M0K4</accession>
<dbReference type="PANTHER" id="PTHR43194">
    <property type="entry name" value="HYDROLASE ALPHA/BETA FOLD FAMILY"/>
    <property type="match status" value="1"/>
</dbReference>
<dbReference type="Gene3D" id="3.40.50.1820">
    <property type="entry name" value="alpha/beta hydrolase"/>
    <property type="match status" value="1"/>
</dbReference>
<dbReference type="Pfam" id="PF12697">
    <property type="entry name" value="Abhydrolase_6"/>
    <property type="match status" value="1"/>
</dbReference>
<evidence type="ECO:0000256" key="1">
    <source>
        <dbReference type="SAM" id="SignalP"/>
    </source>
</evidence>
<dbReference type="PANTHER" id="PTHR43194:SF2">
    <property type="entry name" value="PEROXISOMAL MEMBRANE PROTEIN LPX1"/>
    <property type="match status" value="1"/>
</dbReference>
<feature type="domain" description="AB hydrolase-1" evidence="2">
    <location>
        <begin position="127"/>
        <end position="392"/>
    </location>
</feature>
<gene>
    <name evidence="3" type="ORF">ACHAWU_007220</name>
</gene>
<dbReference type="InterPro" id="IPR000073">
    <property type="entry name" value="AB_hydrolase_1"/>
</dbReference>
<organism evidence="3 4">
    <name type="scientific">Discostella pseudostelligera</name>
    <dbReference type="NCBI Taxonomy" id="259834"/>
    <lineage>
        <taxon>Eukaryota</taxon>
        <taxon>Sar</taxon>
        <taxon>Stramenopiles</taxon>
        <taxon>Ochrophyta</taxon>
        <taxon>Bacillariophyta</taxon>
        <taxon>Coscinodiscophyceae</taxon>
        <taxon>Thalassiosirophycidae</taxon>
        <taxon>Stephanodiscales</taxon>
        <taxon>Stephanodiscaceae</taxon>
        <taxon>Discostella</taxon>
    </lineage>
</organism>
<reference evidence="3 4" key="1">
    <citation type="submission" date="2024-10" db="EMBL/GenBank/DDBJ databases">
        <title>Updated reference genomes for cyclostephanoid diatoms.</title>
        <authorList>
            <person name="Roberts W.R."/>
            <person name="Alverson A.J."/>
        </authorList>
    </citation>
    <scope>NUCLEOTIDE SEQUENCE [LARGE SCALE GENOMIC DNA]</scope>
    <source>
        <strain evidence="3 4">AJA232-27</strain>
    </source>
</reference>
<dbReference type="SUPFAM" id="SSF53474">
    <property type="entry name" value="alpha/beta-Hydrolases"/>
    <property type="match status" value="1"/>
</dbReference>
<dbReference type="InterPro" id="IPR029058">
    <property type="entry name" value="AB_hydrolase_fold"/>
</dbReference>
<dbReference type="InterPro" id="IPR050228">
    <property type="entry name" value="Carboxylesterase_BioH"/>
</dbReference>
<evidence type="ECO:0000259" key="2">
    <source>
        <dbReference type="Pfam" id="PF12697"/>
    </source>
</evidence>
<dbReference type="Proteomes" id="UP001530293">
    <property type="component" value="Unassembled WGS sequence"/>
</dbReference>
<sequence length="424" mass="46597">MPTNPPFLPIILLLILHYLLCDVVAAFEVPIPPSAAEIRASVVLPKPQLLQPVPVTQQVLLRSGTTAEIITCLPRQSSSLPSSQFDTKSFFSQLFYSFADNDKKLKQQPPGFVGSSTSADEKPVLAFIHGSFHAAWCWSEHYMPYFASLGYATVALSLQGTGGTPPTESGATKVKIQNHVDDLNAFLIGLSDVDGDDTEEGNLELKLGKSPRIVLIGHSFGGLAIMKWLEQYYDNDVVVDDDDQGGDEMIGRRNKRINLAGISLLCSVPPSGNGKMTTRFLLRSPIDSWKITAGFVMKKAITDKSICRTLFFDDSISEEEIEQYQQYFKRDTIATIDLIDLGKQLPSARADRRSGGAPFVDKLPSPSLVVAAADDFIVDLEGSKECARYFGLDDPIIVDSPHDVMLGKKWKNGADAILDWLQRL</sequence>
<dbReference type="AlphaFoldDB" id="A0ABD3M0K4"/>
<comment type="caution">
    <text evidence="3">The sequence shown here is derived from an EMBL/GenBank/DDBJ whole genome shotgun (WGS) entry which is preliminary data.</text>
</comment>